<proteinExistence type="predicted"/>
<reference evidence="1" key="1">
    <citation type="submission" date="2021-12" db="EMBL/GenBank/DDBJ databases">
        <title>Bradyrhizobium xenonodulans sp. nov.</title>
        <authorList>
            <person name="Claassens R."/>
            <person name="Venter S.N."/>
            <person name="Beukes C.W."/>
            <person name="Stepkowski T."/>
            <person name="Steenkamp E.T."/>
        </authorList>
    </citation>
    <scope>NUCLEOTIDE SEQUENCE</scope>
    <source>
        <strain evidence="1">14AB</strain>
    </source>
</reference>
<accession>A0ABY7MKS9</accession>
<evidence type="ECO:0000313" key="2">
    <source>
        <dbReference type="Proteomes" id="UP001179614"/>
    </source>
</evidence>
<name>A0ABY7MKS9_9BRAD</name>
<organism evidence="1 2">
    <name type="scientific">Bradyrhizobium xenonodulans</name>
    <dbReference type="NCBI Taxonomy" id="2736875"/>
    <lineage>
        <taxon>Bacteria</taxon>
        <taxon>Pseudomonadati</taxon>
        <taxon>Pseudomonadota</taxon>
        <taxon>Alphaproteobacteria</taxon>
        <taxon>Hyphomicrobiales</taxon>
        <taxon>Nitrobacteraceae</taxon>
        <taxon>Bradyrhizobium</taxon>
    </lineage>
</organism>
<sequence length="290" mass="31187">MSLETDRQDRLFVIILGTNEIASAIAVHLARGGTCVVLSHDPDPPVMRRRMAFHDALFAGTAQVEDIVGERLDDAMQVLRAIRGDASRRRRVIVSSLGLVDLLPIRRIDVLIDARLQKRQIRPDLRRLAGLTIGLGPGFSKSSNCDVAIETRPGRIGLVQRDGWTDAADGVASRLGDLGAERFVYSGLDGTWRASVAIGTHVEKDLVLGHLSGAPVMAPRDGVLRGIIRDGTEVPSGVKLLEIDPRGVLAQWTGIDDRGRAIANAALSAVLRGAAQRFGLVVQPEMSGHA</sequence>
<keyword evidence="2" id="KW-1185">Reference proteome</keyword>
<dbReference type="Proteomes" id="UP001179614">
    <property type="component" value="Chromosome"/>
</dbReference>
<gene>
    <name evidence="1" type="ORF">I3J27_34250</name>
</gene>
<evidence type="ECO:0000313" key="1">
    <source>
        <dbReference type="EMBL" id="WBL77982.1"/>
    </source>
</evidence>
<dbReference type="EMBL" id="CP089391">
    <property type="protein sequence ID" value="WBL77982.1"/>
    <property type="molecule type" value="Genomic_DNA"/>
</dbReference>
<protein>
    <submittedName>
        <fullName evidence="1">Xanthine dehydrogenase</fullName>
    </submittedName>
</protein>
<dbReference type="RefSeq" id="WP_270163269.1">
    <property type="nucleotide sequence ID" value="NZ_CP089391.1"/>
</dbReference>